<name>A0ABR3TDE4_9PEZI</name>
<gene>
    <name evidence="1" type="ORF">SLS56_000717</name>
</gene>
<reference evidence="1 2" key="1">
    <citation type="submission" date="2024-02" db="EMBL/GenBank/DDBJ databases">
        <title>De novo assembly and annotation of 12 fungi associated with fruit tree decline syndrome in Ontario, Canada.</title>
        <authorList>
            <person name="Sulman M."/>
            <person name="Ellouze W."/>
            <person name="Ilyukhin E."/>
        </authorList>
    </citation>
    <scope>NUCLEOTIDE SEQUENCE [LARGE SCALE GENOMIC DNA]</scope>
    <source>
        <strain evidence="1 2">M1-105</strain>
    </source>
</reference>
<dbReference type="InterPro" id="IPR035213">
    <property type="entry name" value="DUF5321"/>
</dbReference>
<protein>
    <submittedName>
        <fullName evidence="1">Uncharacterized protein</fullName>
    </submittedName>
</protein>
<accession>A0ABR3TDE4</accession>
<dbReference type="Pfam" id="PF17254">
    <property type="entry name" value="DUF5321"/>
    <property type="match status" value="1"/>
</dbReference>
<comment type="caution">
    <text evidence="1">The sequence shown here is derived from an EMBL/GenBank/DDBJ whole genome shotgun (WGS) entry which is preliminary data.</text>
</comment>
<sequence length="90" mass="10249">MFGLVVGSNAINTLILRRDIADFTRKADAKIALLREVLEKVQNGEEVDVERILGTGRQESEREWEEEQNKRGWVDPGDIGALLSIMPRWV</sequence>
<evidence type="ECO:0000313" key="1">
    <source>
        <dbReference type="EMBL" id="KAL1637579.1"/>
    </source>
</evidence>
<evidence type="ECO:0000313" key="2">
    <source>
        <dbReference type="Proteomes" id="UP001521116"/>
    </source>
</evidence>
<keyword evidence="2" id="KW-1185">Reference proteome</keyword>
<proteinExistence type="predicted"/>
<dbReference type="EMBL" id="JAJVDC020000003">
    <property type="protein sequence ID" value="KAL1637579.1"/>
    <property type="molecule type" value="Genomic_DNA"/>
</dbReference>
<dbReference type="Proteomes" id="UP001521116">
    <property type="component" value="Unassembled WGS sequence"/>
</dbReference>
<organism evidence="1 2">
    <name type="scientific">Neofusicoccum ribis</name>
    <dbReference type="NCBI Taxonomy" id="45134"/>
    <lineage>
        <taxon>Eukaryota</taxon>
        <taxon>Fungi</taxon>
        <taxon>Dikarya</taxon>
        <taxon>Ascomycota</taxon>
        <taxon>Pezizomycotina</taxon>
        <taxon>Dothideomycetes</taxon>
        <taxon>Dothideomycetes incertae sedis</taxon>
        <taxon>Botryosphaeriales</taxon>
        <taxon>Botryosphaeriaceae</taxon>
        <taxon>Neofusicoccum</taxon>
    </lineage>
</organism>